<dbReference type="InterPro" id="IPR003661">
    <property type="entry name" value="HisK_dim/P_dom"/>
</dbReference>
<evidence type="ECO:0000256" key="11">
    <source>
        <dbReference type="ARBA" id="ARBA00022989"/>
    </source>
</evidence>
<dbReference type="PRINTS" id="PR00344">
    <property type="entry name" value="BCTRLSENSOR"/>
</dbReference>
<dbReference type="InterPro" id="IPR003594">
    <property type="entry name" value="HATPase_dom"/>
</dbReference>
<dbReference type="GO" id="GO:0000155">
    <property type="term" value="F:phosphorelay sensor kinase activity"/>
    <property type="evidence" value="ECO:0007669"/>
    <property type="project" value="InterPro"/>
</dbReference>
<dbReference type="InterPro" id="IPR005467">
    <property type="entry name" value="His_kinase_dom"/>
</dbReference>
<keyword evidence="10" id="KW-0067">ATP-binding</keyword>
<keyword evidence="4" id="KW-1003">Cell membrane</keyword>
<keyword evidence="11 14" id="KW-1133">Transmembrane helix</keyword>
<dbReference type="SUPFAM" id="SSF55874">
    <property type="entry name" value="ATPase domain of HSP90 chaperone/DNA topoisomerase II/histidine kinase"/>
    <property type="match status" value="1"/>
</dbReference>
<name>A0A4Y8INF1_9BACI</name>
<dbReference type="Pfam" id="PF00672">
    <property type="entry name" value="HAMP"/>
    <property type="match status" value="1"/>
</dbReference>
<evidence type="ECO:0000256" key="12">
    <source>
        <dbReference type="ARBA" id="ARBA00023012"/>
    </source>
</evidence>
<feature type="domain" description="HAMP" evidence="16">
    <location>
        <begin position="86"/>
        <end position="138"/>
    </location>
</feature>
<keyword evidence="18" id="KW-1185">Reference proteome</keyword>
<dbReference type="AlphaFoldDB" id="A0A4Y8INF1"/>
<keyword evidence="6" id="KW-0808">Transferase</keyword>
<evidence type="ECO:0000256" key="10">
    <source>
        <dbReference type="ARBA" id="ARBA00022840"/>
    </source>
</evidence>
<dbReference type="SMART" id="SM00388">
    <property type="entry name" value="HisKA"/>
    <property type="match status" value="1"/>
</dbReference>
<dbReference type="InterPro" id="IPR003660">
    <property type="entry name" value="HAMP_dom"/>
</dbReference>
<dbReference type="Gene3D" id="1.10.287.130">
    <property type="match status" value="1"/>
</dbReference>
<dbReference type="PROSITE" id="PS50885">
    <property type="entry name" value="HAMP"/>
    <property type="match status" value="1"/>
</dbReference>
<evidence type="ECO:0000256" key="14">
    <source>
        <dbReference type="SAM" id="Phobius"/>
    </source>
</evidence>
<dbReference type="EMBL" id="SOPW01000004">
    <property type="protein sequence ID" value="TFB23113.1"/>
    <property type="molecule type" value="Genomic_DNA"/>
</dbReference>
<keyword evidence="12" id="KW-0902">Two-component regulatory system</keyword>
<evidence type="ECO:0000313" key="18">
    <source>
        <dbReference type="Proteomes" id="UP000297975"/>
    </source>
</evidence>
<dbReference type="GO" id="GO:0005524">
    <property type="term" value="F:ATP binding"/>
    <property type="evidence" value="ECO:0007669"/>
    <property type="project" value="UniProtKB-KW"/>
</dbReference>
<dbReference type="OrthoDB" id="335833at2"/>
<keyword evidence="7 14" id="KW-0812">Transmembrane</keyword>
<evidence type="ECO:0000256" key="4">
    <source>
        <dbReference type="ARBA" id="ARBA00022475"/>
    </source>
</evidence>
<evidence type="ECO:0000256" key="8">
    <source>
        <dbReference type="ARBA" id="ARBA00022741"/>
    </source>
</evidence>
<evidence type="ECO:0000256" key="3">
    <source>
        <dbReference type="ARBA" id="ARBA00012438"/>
    </source>
</evidence>
<dbReference type="CDD" id="cd00082">
    <property type="entry name" value="HisKA"/>
    <property type="match status" value="1"/>
</dbReference>
<dbReference type="InterPro" id="IPR004358">
    <property type="entry name" value="Sig_transdc_His_kin-like_C"/>
</dbReference>
<protein>
    <recommendedName>
        <fullName evidence="3">histidine kinase</fullName>
        <ecNumber evidence="3">2.7.13.3</ecNumber>
    </recommendedName>
</protein>
<dbReference type="Pfam" id="PF00512">
    <property type="entry name" value="HisKA"/>
    <property type="match status" value="1"/>
</dbReference>
<gene>
    <name evidence="17" type="ORF">E3U55_04670</name>
</gene>
<keyword evidence="8" id="KW-0547">Nucleotide-binding</keyword>
<dbReference type="SMART" id="SM00387">
    <property type="entry name" value="HATPase_c"/>
    <property type="match status" value="1"/>
</dbReference>
<dbReference type="Gene3D" id="3.30.565.10">
    <property type="entry name" value="Histidine kinase-like ATPase, C-terminal domain"/>
    <property type="match status" value="1"/>
</dbReference>
<dbReference type="SUPFAM" id="SSF47384">
    <property type="entry name" value="Homodimeric domain of signal transducing histidine kinase"/>
    <property type="match status" value="1"/>
</dbReference>
<evidence type="ECO:0000256" key="1">
    <source>
        <dbReference type="ARBA" id="ARBA00000085"/>
    </source>
</evidence>
<dbReference type="Pfam" id="PF02518">
    <property type="entry name" value="HATPase_c"/>
    <property type="match status" value="1"/>
</dbReference>
<dbReference type="PROSITE" id="PS50109">
    <property type="entry name" value="HIS_KIN"/>
    <property type="match status" value="1"/>
</dbReference>
<keyword evidence="9 17" id="KW-0418">Kinase</keyword>
<evidence type="ECO:0000259" key="16">
    <source>
        <dbReference type="PROSITE" id="PS50885"/>
    </source>
</evidence>
<dbReference type="InterPro" id="IPR036890">
    <property type="entry name" value="HATPase_C_sf"/>
</dbReference>
<dbReference type="InterPro" id="IPR036097">
    <property type="entry name" value="HisK_dim/P_sf"/>
</dbReference>
<evidence type="ECO:0000256" key="9">
    <source>
        <dbReference type="ARBA" id="ARBA00022777"/>
    </source>
</evidence>
<feature type="domain" description="Histidine kinase" evidence="15">
    <location>
        <begin position="146"/>
        <end position="360"/>
    </location>
</feature>
<feature type="transmembrane region" description="Helical" evidence="14">
    <location>
        <begin position="12"/>
        <end position="37"/>
    </location>
</feature>
<dbReference type="Gene3D" id="6.10.340.10">
    <property type="match status" value="1"/>
</dbReference>
<dbReference type="InterPro" id="IPR050398">
    <property type="entry name" value="HssS/ArlS-like"/>
</dbReference>
<feature type="transmembrane region" description="Helical" evidence="14">
    <location>
        <begin position="62"/>
        <end position="84"/>
    </location>
</feature>
<dbReference type="EC" id="2.7.13.3" evidence="3"/>
<organism evidence="17 18">
    <name type="scientific">Filobacillus milosensis</name>
    <dbReference type="NCBI Taxonomy" id="94137"/>
    <lineage>
        <taxon>Bacteria</taxon>
        <taxon>Bacillati</taxon>
        <taxon>Bacillota</taxon>
        <taxon>Bacilli</taxon>
        <taxon>Bacillales</taxon>
        <taxon>Bacillaceae</taxon>
        <taxon>Filobacillus</taxon>
    </lineage>
</organism>
<keyword evidence="13 14" id="KW-0472">Membrane</keyword>
<keyword evidence="5" id="KW-0597">Phosphoprotein</keyword>
<dbReference type="SUPFAM" id="SSF158472">
    <property type="entry name" value="HAMP domain-like"/>
    <property type="match status" value="1"/>
</dbReference>
<proteinExistence type="predicted"/>
<comment type="subcellular location">
    <subcellularLocation>
        <location evidence="2">Cell membrane</location>
        <topology evidence="2">Multi-pass membrane protein</topology>
    </subcellularLocation>
</comment>
<comment type="caution">
    <text evidence="17">The sequence shown here is derived from an EMBL/GenBank/DDBJ whole genome shotgun (WGS) entry which is preliminary data.</text>
</comment>
<accession>A0A4Y8INF1</accession>
<dbReference type="PANTHER" id="PTHR45528:SF1">
    <property type="entry name" value="SENSOR HISTIDINE KINASE CPXA"/>
    <property type="match status" value="1"/>
</dbReference>
<evidence type="ECO:0000256" key="7">
    <source>
        <dbReference type="ARBA" id="ARBA00022692"/>
    </source>
</evidence>
<evidence type="ECO:0000256" key="2">
    <source>
        <dbReference type="ARBA" id="ARBA00004651"/>
    </source>
</evidence>
<comment type="catalytic activity">
    <reaction evidence="1">
        <text>ATP + protein L-histidine = ADP + protein N-phospho-L-histidine.</text>
        <dbReference type="EC" id="2.7.13.3"/>
    </reaction>
</comment>
<reference evidence="17 18" key="1">
    <citation type="submission" date="2019-03" db="EMBL/GenBank/DDBJ databases">
        <authorList>
            <person name="He R.-H."/>
        </authorList>
    </citation>
    <scope>NUCLEOTIDE SEQUENCE [LARGE SCALE GENOMIC DNA]</scope>
    <source>
        <strain evidence="18">SH 714</strain>
    </source>
</reference>
<evidence type="ECO:0000256" key="13">
    <source>
        <dbReference type="ARBA" id="ARBA00023136"/>
    </source>
</evidence>
<sequence length="361" mass="41646">MNLRPKIPFIKGLLFNLTLLNVVIITLAIVLSSFAIYQTACLLVDSLGNLNDESQQRFESLLFQYLIMFSLLTIIIGSVLHFYLTRNIIHPIREVIQSTKSLKTGEYPNPVNYTSSNEIGELVHHYNELVEQLKSSNHIRRKMVSDLSHEIRTPISNLNGYLYALKNGDIKQEYEVFNSLYEESQRLKLLIENLDQLKEWDYLKTQKVTIKNPVNIQELINQCVSLFMWKFDQRGISLNINVQQVKINVQKEGIQQVIFNLLENALHYHAGDSPVTISGIKNDKCYEVSITSEGNPIPHEEHSKIFDRFYRLDQNKSMNNRGSGLGLAIVKEIVNQHHGTIGVKTTDQTNQFWFELPIKKQ</sequence>
<dbReference type="SMART" id="SM00304">
    <property type="entry name" value="HAMP"/>
    <property type="match status" value="1"/>
</dbReference>
<dbReference type="Proteomes" id="UP000297975">
    <property type="component" value="Unassembled WGS sequence"/>
</dbReference>
<dbReference type="FunFam" id="3.30.565.10:FF:000006">
    <property type="entry name" value="Sensor histidine kinase WalK"/>
    <property type="match status" value="1"/>
</dbReference>
<evidence type="ECO:0000256" key="5">
    <source>
        <dbReference type="ARBA" id="ARBA00022553"/>
    </source>
</evidence>
<dbReference type="PANTHER" id="PTHR45528">
    <property type="entry name" value="SENSOR HISTIDINE KINASE CPXA"/>
    <property type="match status" value="1"/>
</dbReference>
<evidence type="ECO:0000259" key="15">
    <source>
        <dbReference type="PROSITE" id="PS50109"/>
    </source>
</evidence>
<dbReference type="GO" id="GO:0005886">
    <property type="term" value="C:plasma membrane"/>
    <property type="evidence" value="ECO:0007669"/>
    <property type="project" value="UniProtKB-SubCell"/>
</dbReference>
<evidence type="ECO:0000256" key="6">
    <source>
        <dbReference type="ARBA" id="ARBA00022679"/>
    </source>
</evidence>
<dbReference type="CDD" id="cd06225">
    <property type="entry name" value="HAMP"/>
    <property type="match status" value="1"/>
</dbReference>
<evidence type="ECO:0000313" key="17">
    <source>
        <dbReference type="EMBL" id="TFB23113.1"/>
    </source>
</evidence>